<dbReference type="AlphaFoldDB" id="A0A3A4NQQ7"/>
<proteinExistence type="predicted"/>
<sequence>MRTRKYKAIVSSDWNGCLAPGGPFDCISFHYPSLTPALTGIFKEYTSNRITFQDALERLQELMPSPIDEGQMDAYIDSGFKTYAGVPELIERLLSKDILFMINTTGPQGYFQRLFSKGLLPQIPAFSASPFIRYPRRKSDPALVYDLFDTSDKPKNTAKAMHAHDISARKVILIGDSGGDGPHFEWGNRVGAFLIASMTKESLRNYCADRGITIRLHFGLSYPEAEEADLEKEMQVDFMELEAVFEEVCQ</sequence>
<comment type="caution">
    <text evidence="1">The sequence shown here is derived from an EMBL/GenBank/DDBJ whole genome shotgun (WGS) entry which is preliminary data.</text>
</comment>
<protein>
    <recommendedName>
        <fullName evidence="3">HAD family hydrolase</fullName>
    </recommendedName>
</protein>
<reference evidence="1 2" key="1">
    <citation type="journal article" date="2017" name="ISME J.">
        <title>Energy and carbon metabolisms in a deep terrestrial subsurface fluid microbial community.</title>
        <authorList>
            <person name="Momper L."/>
            <person name="Jungbluth S.P."/>
            <person name="Lee M.D."/>
            <person name="Amend J.P."/>
        </authorList>
    </citation>
    <scope>NUCLEOTIDE SEQUENCE [LARGE SCALE GENOMIC DNA]</scope>
    <source>
        <strain evidence="1">SURF_5</strain>
    </source>
</reference>
<evidence type="ECO:0000313" key="1">
    <source>
        <dbReference type="EMBL" id="RJP20815.1"/>
    </source>
</evidence>
<organism evidence="1 2">
    <name type="scientific">Abyssobacteria bacterium (strain SURF_5)</name>
    <dbReference type="NCBI Taxonomy" id="2093360"/>
    <lineage>
        <taxon>Bacteria</taxon>
        <taxon>Pseudomonadati</taxon>
        <taxon>Candidatus Hydrogenedentota</taxon>
        <taxon>Candidatus Abyssobacteria</taxon>
    </lineage>
</organism>
<accession>A0A3A4NQQ7</accession>
<dbReference type="EMBL" id="QZKU01000073">
    <property type="protein sequence ID" value="RJP20815.1"/>
    <property type="molecule type" value="Genomic_DNA"/>
</dbReference>
<dbReference type="SUPFAM" id="SSF56784">
    <property type="entry name" value="HAD-like"/>
    <property type="match status" value="1"/>
</dbReference>
<dbReference type="Proteomes" id="UP000265882">
    <property type="component" value="Unassembled WGS sequence"/>
</dbReference>
<dbReference type="InterPro" id="IPR023214">
    <property type="entry name" value="HAD_sf"/>
</dbReference>
<dbReference type="InterPro" id="IPR036412">
    <property type="entry name" value="HAD-like_sf"/>
</dbReference>
<dbReference type="Gene3D" id="3.40.50.1000">
    <property type="entry name" value="HAD superfamily/HAD-like"/>
    <property type="match status" value="1"/>
</dbReference>
<evidence type="ECO:0008006" key="3">
    <source>
        <dbReference type="Google" id="ProtNLM"/>
    </source>
</evidence>
<name>A0A3A4NQQ7_ABYX5</name>
<gene>
    <name evidence="1" type="ORF">C4520_10705</name>
</gene>
<evidence type="ECO:0000313" key="2">
    <source>
        <dbReference type="Proteomes" id="UP000265882"/>
    </source>
</evidence>